<evidence type="ECO:0000256" key="1">
    <source>
        <dbReference type="ARBA" id="ARBA00001954"/>
    </source>
</evidence>
<protein>
    <submittedName>
        <fullName evidence="9">TauD/TfdA family dioxygenase</fullName>
    </submittedName>
</protein>
<keyword evidence="4 9" id="KW-0223">Dioxygenase</keyword>
<evidence type="ECO:0000256" key="7">
    <source>
        <dbReference type="SAM" id="MobiDB-lite"/>
    </source>
</evidence>
<evidence type="ECO:0000256" key="4">
    <source>
        <dbReference type="ARBA" id="ARBA00022964"/>
    </source>
</evidence>
<sequence>MGAGDTGSYPNISSSRSTRPTSPPAASCATRRMRGDRARFTCRSICSLSSDSTSLSRSIISSQNRREEMGMPGFAPIVGAPFGVESDFDLSRPIDAVEGYAIRRAFAEHKLLVFRNQNLSQDEQARALGTLGDVLPAGREVGEVSVDGTLGSSALAFHSDLIFTEEPIKVLSLHAIDVAEGETVTRFANGIAAARHLSPALRDRLSQTPALALMSIVQSRRAIPVVIPDILPRAERPALIAHPATGEPILYVTEMQTVRLGGMYEADSDELLHLLFGLLYAPANIYEHRWRRGDLVIWDNLALQHGRPDLAGVARRRLQRACVADHDFAELCPDFNSSDPRVKALGRGEDYTADTATY</sequence>
<keyword evidence="10" id="KW-1185">Reference proteome</keyword>
<evidence type="ECO:0000256" key="6">
    <source>
        <dbReference type="ARBA" id="ARBA00023004"/>
    </source>
</evidence>
<dbReference type="Pfam" id="PF02668">
    <property type="entry name" value="TauD"/>
    <property type="match status" value="1"/>
</dbReference>
<evidence type="ECO:0000313" key="9">
    <source>
        <dbReference type="EMBL" id="TZG25205.1"/>
    </source>
</evidence>
<dbReference type="InterPro" id="IPR003819">
    <property type="entry name" value="TauD/TfdA-like"/>
</dbReference>
<dbReference type="GO" id="GO:0016706">
    <property type="term" value="F:2-oxoglutarate-dependent dioxygenase activity"/>
    <property type="evidence" value="ECO:0007669"/>
    <property type="project" value="UniProtKB-ARBA"/>
</dbReference>
<dbReference type="InterPro" id="IPR042098">
    <property type="entry name" value="TauD-like_sf"/>
</dbReference>
<dbReference type="PANTHER" id="PTHR43779">
    <property type="entry name" value="DIOXYGENASE RV0097-RELATED"/>
    <property type="match status" value="1"/>
</dbReference>
<accession>A0A5D9C5D6</accession>
<keyword evidence="6" id="KW-0408">Iron</keyword>
<proteinExistence type="inferred from homology"/>
<dbReference type="AlphaFoldDB" id="A0A5D9C5D6"/>
<dbReference type="PANTHER" id="PTHR43779:SF2">
    <property type="entry name" value="ALPHA-KETOGLUTARATE-DEPENDENT XANTHINE DIOXYGENASE XAN1"/>
    <property type="match status" value="1"/>
</dbReference>
<feature type="domain" description="TauD/TfdA-like" evidence="8">
    <location>
        <begin position="80"/>
        <end position="321"/>
    </location>
</feature>
<feature type="compositionally biased region" description="Low complexity" evidence="7">
    <location>
        <begin position="13"/>
        <end position="30"/>
    </location>
</feature>
<evidence type="ECO:0000259" key="8">
    <source>
        <dbReference type="Pfam" id="PF02668"/>
    </source>
</evidence>
<keyword evidence="5" id="KW-0560">Oxidoreductase</keyword>
<gene>
    <name evidence="9" type="ORF">FYJ91_18330</name>
</gene>
<comment type="similarity">
    <text evidence="2">Belongs to the TfdA dioxygenase family.</text>
</comment>
<comment type="cofactor">
    <cofactor evidence="1">
        <name>Fe(2+)</name>
        <dbReference type="ChEBI" id="CHEBI:29033"/>
    </cofactor>
</comment>
<reference evidence="9 10" key="1">
    <citation type="submission" date="2019-08" db="EMBL/GenBank/DDBJ databases">
        <authorList>
            <person name="Wang G."/>
            <person name="Xu Z."/>
        </authorList>
    </citation>
    <scope>NUCLEOTIDE SEQUENCE [LARGE SCALE GENOMIC DNA]</scope>
    <source>
        <strain evidence="9 10">ZX</strain>
    </source>
</reference>
<evidence type="ECO:0000313" key="10">
    <source>
        <dbReference type="Proteomes" id="UP000322077"/>
    </source>
</evidence>
<dbReference type="SUPFAM" id="SSF51197">
    <property type="entry name" value="Clavaminate synthase-like"/>
    <property type="match status" value="1"/>
</dbReference>
<dbReference type="InterPro" id="IPR051178">
    <property type="entry name" value="TfdA_dioxygenase"/>
</dbReference>
<feature type="region of interest" description="Disordered" evidence="7">
    <location>
        <begin position="1"/>
        <end position="33"/>
    </location>
</feature>
<dbReference type="Proteomes" id="UP000322077">
    <property type="component" value="Unassembled WGS sequence"/>
</dbReference>
<dbReference type="EMBL" id="VTOU01000004">
    <property type="protein sequence ID" value="TZG25205.1"/>
    <property type="molecule type" value="Genomic_DNA"/>
</dbReference>
<keyword evidence="3" id="KW-0479">Metal-binding</keyword>
<comment type="caution">
    <text evidence="9">The sequence shown here is derived from an EMBL/GenBank/DDBJ whole genome shotgun (WGS) entry which is preliminary data.</text>
</comment>
<evidence type="ECO:0000256" key="2">
    <source>
        <dbReference type="ARBA" id="ARBA00005896"/>
    </source>
</evidence>
<dbReference type="Gene3D" id="3.60.130.10">
    <property type="entry name" value="Clavaminate synthase-like"/>
    <property type="match status" value="1"/>
</dbReference>
<evidence type="ECO:0000256" key="5">
    <source>
        <dbReference type="ARBA" id="ARBA00023002"/>
    </source>
</evidence>
<dbReference type="GO" id="GO:0046872">
    <property type="term" value="F:metal ion binding"/>
    <property type="evidence" value="ECO:0007669"/>
    <property type="project" value="UniProtKB-KW"/>
</dbReference>
<organism evidence="9 10">
    <name type="scientific">Sphingomonas montanisoli</name>
    <dbReference type="NCBI Taxonomy" id="2606412"/>
    <lineage>
        <taxon>Bacteria</taxon>
        <taxon>Pseudomonadati</taxon>
        <taxon>Pseudomonadota</taxon>
        <taxon>Alphaproteobacteria</taxon>
        <taxon>Sphingomonadales</taxon>
        <taxon>Sphingomonadaceae</taxon>
        <taxon>Sphingomonas</taxon>
    </lineage>
</organism>
<evidence type="ECO:0000256" key="3">
    <source>
        <dbReference type="ARBA" id="ARBA00022723"/>
    </source>
</evidence>
<name>A0A5D9C5D6_9SPHN</name>